<evidence type="ECO:0000256" key="5">
    <source>
        <dbReference type="ARBA" id="ARBA00022490"/>
    </source>
</evidence>
<dbReference type="EMBL" id="CP104395">
    <property type="protein sequence ID" value="WEL19061.1"/>
    <property type="molecule type" value="Genomic_DNA"/>
</dbReference>
<dbReference type="InterPro" id="IPR050947">
    <property type="entry name" value="Archaeal_histone_HMF"/>
</dbReference>
<evidence type="ECO:0000256" key="4">
    <source>
        <dbReference type="ARBA" id="ARBA00022454"/>
    </source>
</evidence>
<evidence type="ECO:0000256" key="2">
    <source>
        <dbReference type="ARBA" id="ARBA00004496"/>
    </source>
</evidence>
<dbReference type="SUPFAM" id="SSF47113">
    <property type="entry name" value="Histone-fold"/>
    <property type="match status" value="1"/>
</dbReference>
<proteinExistence type="inferred from homology"/>
<dbReference type="PANTHER" id="PTHR47828:SF1">
    <property type="entry name" value="ARCHAEAL HISTONE A"/>
    <property type="match status" value="1"/>
</dbReference>
<evidence type="ECO:0000259" key="7">
    <source>
        <dbReference type="Pfam" id="PF00808"/>
    </source>
</evidence>
<keyword evidence="9" id="KW-1185">Reference proteome</keyword>
<evidence type="ECO:0000256" key="1">
    <source>
        <dbReference type="ARBA" id="ARBA00004286"/>
    </source>
</evidence>
<feature type="domain" description="Transcription factor CBF/NF-Y/archaeal histone" evidence="7">
    <location>
        <begin position="4"/>
        <end position="64"/>
    </location>
</feature>
<sequence>MEFSTSKMKDLIKSETSKRVSKGAAEELREVLETYAGDISEQAISVAKDDDRKTVRGEDVRNALR</sequence>
<dbReference type="NCBIfam" id="NF043032">
    <property type="entry name" value="archaea_histone"/>
    <property type="match status" value="1"/>
</dbReference>
<dbReference type="RefSeq" id="WP_347721933.1">
    <property type="nucleotide sequence ID" value="NZ_CP104395.1"/>
</dbReference>
<comment type="subcellular location">
    <subcellularLocation>
        <location evidence="1">Chromosome</location>
    </subcellularLocation>
    <subcellularLocation>
        <location evidence="2">Cytoplasm</location>
    </subcellularLocation>
</comment>
<name>A0ABY8CI33_9ARCH</name>
<dbReference type="CDD" id="cd22909">
    <property type="entry name" value="HFD_archaea_histone-like"/>
    <property type="match status" value="1"/>
</dbReference>
<keyword evidence="5" id="KW-0963">Cytoplasm</keyword>
<dbReference type="InterPro" id="IPR050004">
    <property type="entry name" value="HmfB-like"/>
</dbReference>
<accession>A0ABY8CI33</accession>
<gene>
    <name evidence="8" type="primary">hht1</name>
    <name evidence="8" type="ORF">SVXNc_0029</name>
</gene>
<dbReference type="InterPro" id="IPR003958">
    <property type="entry name" value="CBFA_NFYB_domain"/>
</dbReference>
<organism evidence="8 9">
    <name type="scientific">Candidatus Nanohalococcus occultus</name>
    <dbReference type="NCBI Taxonomy" id="2978047"/>
    <lineage>
        <taxon>Archaea</taxon>
        <taxon>Candidatus Nanohalarchaeota</taxon>
        <taxon>Candidatus Nanohalarchaeota incertae sedis</taxon>
        <taxon>Candidatus Nanohalococcus</taxon>
    </lineage>
</organism>
<evidence type="ECO:0000256" key="3">
    <source>
        <dbReference type="ARBA" id="ARBA00008264"/>
    </source>
</evidence>
<evidence type="ECO:0000313" key="9">
    <source>
        <dbReference type="Proteomes" id="UP001218034"/>
    </source>
</evidence>
<dbReference type="InterPro" id="IPR009072">
    <property type="entry name" value="Histone-fold"/>
</dbReference>
<keyword evidence="4" id="KW-0158">Chromosome</keyword>
<dbReference type="Gene3D" id="1.10.20.10">
    <property type="entry name" value="Histone, subunit A"/>
    <property type="match status" value="1"/>
</dbReference>
<protein>
    <submittedName>
        <fullName evidence="8">Histones H3 and H4</fullName>
    </submittedName>
</protein>
<reference evidence="8 9" key="1">
    <citation type="submission" date="2022-09" db="EMBL/GenBank/DDBJ databases">
        <title>Xylan utilization by haloarchaea-nanohaloarchaea associations.</title>
        <authorList>
            <person name="Yakimov M."/>
        </authorList>
    </citation>
    <scope>NUCLEOTIDE SEQUENCE [LARGE SCALE GENOMIC DNA]</scope>
    <source>
        <strain evidence="8 9">SVXNc</strain>
    </source>
</reference>
<evidence type="ECO:0000313" key="8">
    <source>
        <dbReference type="EMBL" id="WEL19061.1"/>
    </source>
</evidence>
<evidence type="ECO:0000256" key="6">
    <source>
        <dbReference type="ARBA" id="ARBA00023125"/>
    </source>
</evidence>
<dbReference type="Proteomes" id="UP001218034">
    <property type="component" value="Chromosome"/>
</dbReference>
<dbReference type="Pfam" id="PF00808">
    <property type="entry name" value="CBFD_NFYB_HMF"/>
    <property type="match status" value="1"/>
</dbReference>
<keyword evidence="6" id="KW-0238">DNA-binding</keyword>
<dbReference type="PANTHER" id="PTHR47828">
    <property type="entry name" value="ARCHAEAL HISTONE A"/>
    <property type="match status" value="1"/>
</dbReference>
<dbReference type="GeneID" id="98290071"/>
<comment type="similarity">
    <text evidence="3">Belongs to the archaeal histone HMF family.</text>
</comment>